<feature type="domain" description="Helicase/UvrB N-terminal" evidence="1">
    <location>
        <begin position="25"/>
        <end position="81"/>
    </location>
</feature>
<evidence type="ECO:0000313" key="3">
    <source>
        <dbReference type="Proteomes" id="UP000568751"/>
    </source>
</evidence>
<keyword evidence="2" id="KW-0547">Nucleotide-binding</keyword>
<dbReference type="InterPro" id="IPR006935">
    <property type="entry name" value="Helicase/UvrB_N"/>
</dbReference>
<dbReference type="InterPro" id="IPR027417">
    <property type="entry name" value="P-loop_NTPase"/>
</dbReference>
<name>A0A853F281_9GAMM</name>
<dbReference type="GO" id="GO:0005524">
    <property type="term" value="F:ATP binding"/>
    <property type="evidence" value="ECO:0007669"/>
    <property type="project" value="InterPro"/>
</dbReference>
<keyword evidence="2" id="KW-0378">Hydrolase</keyword>
<dbReference type="SUPFAM" id="SSF52540">
    <property type="entry name" value="P-loop containing nucleoside triphosphate hydrolases"/>
    <property type="match status" value="1"/>
</dbReference>
<proteinExistence type="predicted"/>
<dbReference type="AlphaFoldDB" id="A0A853F281"/>
<dbReference type="Pfam" id="PF04851">
    <property type="entry name" value="ResIII"/>
    <property type="match status" value="1"/>
</dbReference>
<sequence length="181" mass="20500">MGNNNINGIENIKDGFIVAGLSKMVSKAKNSIEFMQGLSKNTSLVVIDEAHQAVAPTYSAVLDLLAPHHKIHLLGLTATPGRTWLDITEDEKLSNFFFKQKYSLSIDGFDSPVDYLVKQNYLAESKFEPLYYKFGADLTEAEHRKIQNNIDIPKYILDRIAEDAQKKHTHCSKNYRIIKRG</sequence>
<dbReference type="Proteomes" id="UP000568751">
    <property type="component" value="Unassembled WGS sequence"/>
</dbReference>
<protein>
    <submittedName>
        <fullName evidence="2">DEAD/DEAH box helicase family protein</fullName>
    </submittedName>
</protein>
<dbReference type="GO" id="GO:0003677">
    <property type="term" value="F:DNA binding"/>
    <property type="evidence" value="ECO:0007669"/>
    <property type="project" value="InterPro"/>
</dbReference>
<dbReference type="GO" id="GO:0004386">
    <property type="term" value="F:helicase activity"/>
    <property type="evidence" value="ECO:0007669"/>
    <property type="project" value="UniProtKB-KW"/>
</dbReference>
<comment type="caution">
    <text evidence="2">The sequence shown here is derived from an EMBL/GenBank/DDBJ whole genome shotgun (WGS) entry which is preliminary data.</text>
</comment>
<keyword evidence="2" id="KW-0347">Helicase</keyword>
<keyword evidence="2" id="KW-0067">ATP-binding</keyword>
<evidence type="ECO:0000313" key="2">
    <source>
        <dbReference type="EMBL" id="NYT28024.1"/>
    </source>
</evidence>
<accession>A0A853F281</accession>
<evidence type="ECO:0000259" key="1">
    <source>
        <dbReference type="Pfam" id="PF04851"/>
    </source>
</evidence>
<gene>
    <name evidence="2" type="ORF">H0A76_09110</name>
</gene>
<dbReference type="Gene3D" id="3.40.50.300">
    <property type="entry name" value="P-loop containing nucleotide triphosphate hydrolases"/>
    <property type="match status" value="1"/>
</dbReference>
<reference evidence="2 3" key="1">
    <citation type="submission" date="2020-05" db="EMBL/GenBank/DDBJ databases">
        <title>Horizontal transmission and recombination maintain forever young bacterial symbiont genomes.</title>
        <authorList>
            <person name="Russell S.L."/>
            <person name="Pepper-Tunick E."/>
            <person name="Svedberg J."/>
            <person name="Byrne A."/>
            <person name="Ruelas Castillo J."/>
            <person name="Vollmers C."/>
            <person name="Beinart R.A."/>
            <person name="Corbett-Detig R."/>
        </authorList>
    </citation>
    <scope>NUCLEOTIDE SEQUENCE [LARGE SCALE GENOMIC DNA]</scope>
    <source>
        <strain evidence="2">455</strain>
    </source>
</reference>
<dbReference type="GO" id="GO:0016787">
    <property type="term" value="F:hydrolase activity"/>
    <property type="evidence" value="ECO:0007669"/>
    <property type="project" value="InterPro"/>
</dbReference>
<organism evidence="2 3">
    <name type="scientific">Candidatus Thiodubiliella endoseptemdiera</name>
    <dbReference type="NCBI Taxonomy" id="2738886"/>
    <lineage>
        <taxon>Bacteria</taxon>
        <taxon>Pseudomonadati</taxon>
        <taxon>Pseudomonadota</taxon>
        <taxon>Gammaproteobacteria</taxon>
        <taxon>Candidatus Pseudothioglobaceae</taxon>
        <taxon>Candidatus Thiodubiliella</taxon>
    </lineage>
</organism>
<dbReference type="EMBL" id="JACCHT010000002">
    <property type="protein sequence ID" value="NYT28024.1"/>
    <property type="molecule type" value="Genomic_DNA"/>
</dbReference>